<dbReference type="PANTHER" id="PTHR37943">
    <property type="entry name" value="PROTEIN VES"/>
    <property type="match status" value="1"/>
</dbReference>
<dbReference type="Gene3D" id="2.60.120.10">
    <property type="entry name" value="Jelly Rolls"/>
    <property type="match status" value="1"/>
</dbReference>
<evidence type="ECO:0000313" key="1">
    <source>
        <dbReference type="EMBL" id="AVO45750.1"/>
    </source>
</evidence>
<dbReference type="EMBL" id="CP027668">
    <property type="protein sequence ID" value="AVO45750.1"/>
    <property type="molecule type" value="Genomic_DNA"/>
</dbReference>
<dbReference type="InterPro" id="IPR014710">
    <property type="entry name" value="RmlC-like_jellyroll"/>
</dbReference>
<keyword evidence="2" id="KW-1185">Reference proteome</keyword>
<accession>A0A2S0NC58</accession>
<name>A0A2S0NC58_9HYPH</name>
<dbReference type="Pfam" id="PF05962">
    <property type="entry name" value="HutD"/>
    <property type="match status" value="1"/>
</dbReference>
<protein>
    <recommendedName>
        <fullName evidence="3">HutD-family protein</fullName>
    </recommendedName>
</protein>
<dbReference type="PANTHER" id="PTHR37943:SF1">
    <property type="entry name" value="PROTEIN VES"/>
    <property type="match status" value="1"/>
</dbReference>
<proteinExistence type="predicted"/>
<dbReference type="InterPro" id="IPR010282">
    <property type="entry name" value="Uncharacterised_HutD/Ves"/>
</dbReference>
<evidence type="ECO:0008006" key="3">
    <source>
        <dbReference type="Google" id="ProtNLM"/>
    </source>
</evidence>
<dbReference type="AlphaFoldDB" id="A0A2S0NC58"/>
<evidence type="ECO:0000313" key="2">
    <source>
        <dbReference type="Proteomes" id="UP000237889"/>
    </source>
</evidence>
<dbReference type="SUPFAM" id="SSF51182">
    <property type="entry name" value="RmlC-like cupins"/>
    <property type="match status" value="1"/>
</dbReference>
<sequence>MIRLLDPAGFQTVPWKNGGGTATDIAVSLGADGEPDWRVGTAAILKDGPFSDYAGVTRTFTIVAGAGVHLDFQGEGTRTLGRDQPTRFAGAPAPFCRLRDDKPATAFNLLTRDGEAGGEVAIRRGRGAEDPVAAAPVVVLFAVEEAWSVTADGETVVVHQGAAVQVEGAQAITVSSAPGGRAAVVTIGRG</sequence>
<dbReference type="KEGG" id="phr:C6569_12115"/>
<dbReference type="RefSeq" id="WP_106749091.1">
    <property type="nucleotide sequence ID" value="NZ_CP027668.1"/>
</dbReference>
<organism evidence="1 2">
    <name type="scientific">Phreatobacter cathodiphilus</name>
    <dbReference type="NCBI Taxonomy" id="1868589"/>
    <lineage>
        <taxon>Bacteria</taxon>
        <taxon>Pseudomonadati</taxon>
        <taxon>Pseudomonadota</taxon>
        <taxon>Alphaproteobacteria</taxon>
        <taxon>Hyphomicrobiales</taxon>
        <taxon>Phreatobacteraceae</taxon>
        <taxon>Phreatobacter</taxon>
    </lineage>
</organism>
<dbReference type="InterPro" id="IPR011051">
    <property type="entry name" value="RmlC_Cupin_sf"/>
</dbReference>
<gene>
    <name evidence="1" type="ORF">C6569_12115</name>
</gene>
<reference evidence="1 2" key="1">
    <citation type="submission" date="2018-03" db="EMBL/GenBank/DDBJ databases">
        <title>Genome sequencing of Phreatobacter sp.</title>
        <authorList>
            <person name="Kim S.-J."/>
            <person name="Heo J."/>
            <person name="Kwon S.-W."/>
        </authorList>
    </citation>
    <scope>NUCLEOTIDE SEQUENCE [LARGE SCALE GENOMIC DNA]</scope>
    <source>
        <strain evidence="1 2">S-12</strain>
    </source>
</reference>
<dbReference type="Proteomes" id="UP000237889">
    <property type="component" value="Chromosome"/>
</dbReference>
<dbReference type="OrthoDB" id="9800082at2"/>